<gene>
    <name evidence="2" type="ORF">SAMN05661093_00529</name>
</gene>
<evidence type="ECO:0000259" key="1">
    <source>
        <dbReference type="PROSITE" id="PS51729"/>
    </source>
</evidence>
<protein>
    <recommendedName>
        <fullName evidence="1">N-acetyltransferase domain-containing protein</fullName>
    </recommendedName>
</protein>
<evidence type="ECO:0000313" key="2">
    <source>
        <dbReference type="EMBL" id="SMC56483.1"/>
    </source>
</evidence>
<proteinExistence type="predicted"/>
<evidence type="ECO:0000313" key="3">
    <source>
        <dbReference type="Proteomes" id="UP000192674"/>
    </source>
</evidence>
<dbReference type="PROSITE" id="PS51729">
    <property type="entry name" value="GNAT_YJDJ"/>
    <property type="match status" value="1"/>
</dbReference>
<name>A0A1W2A7C8_KIBAR</name>
<dbReference type="EMBL" id="FWXV01000001">
    <property type="protein sequence ID" value="SMC56483.1"/>
    <property type="molecule type" value="Genomic_DNA"/>
</dbReference>
<dbReference type="SUPFAM" id="SSF55729">
    <property type="entry name" value="Acyl-CoA N-acyltransferases (Nat)"/>
    <property type="match status" value="1"/>
</dbReference>
<dbReference type="PANTHER" id="PTHR31435">
    <property type="entry name" value="PROTEIN NATD1"/>
    <property type="match status" value="1"/>
</dbReference>
<dbReference type="InterPro" id="IPR031165">
    <property type="entry name" value="GNAT_YJDJ"/>
</dbReference>
<accession>A0A1W2A7C8</accession>
<dbReference type="PANTHER" id="PTHR31435:SF10">
    <property type="entry name" value="BSR4717 PROTEIN"/>
    <property type="match status" value="1"/>
</dbReference>
<dbReference type="Pfam" id="PF14542">
    <property type="entry name" value="Acetyltransf_CG"/>
    <property type="match status" value="1"/>
</dbReference>
<feature type="domain" description="N-acetyltransferase" evidence="1">
    <location>
        <begin position="9"/>
        <end position="95"/>
    </location>
</feature>
<dbReference type="OrthoDB" id="5405911at2"/>
<keyword evidence="3" id="KW-1185">Reference proteome</keyword>
<dbReference type="RefSeq" id="WP_033379944.1">
    <property type="nucleotide sequence ID" value="NZ_FWXV01000001.1"/>
</dbReference>
<reference evidence="2 3" key="1">
    <citation type="submission" date="2017-04" db="EMBL/GenBank/DDBJ databases">
        <authorList>
            <person name="Afonso C.L."/>
            <person name="Miller P.J."/>
            <person name="Scott M.A."/>
            <person name="Spackman E."/>
            <person name="Goraichik I."/>
            <person name="Dimitrov K.M."/>
            <person name="Suarez D.L."/>
            <person name="Swayne D.E."/>
        </authorList>
    </citation>
    <scope>NUCLEOTIDE SEQUENCE [LARGE SCALE GENOMIC DNA]</scope>
    <source>
        <strain evidence="2 3">DSM 43828</strain>
    </source>
</reference>
<dbReference type="Proteomes" id="UP000192674">
    <property type="component" value="Unassembled WGS sequence"/>
</dbReference>
<sequence>MTDQSTRVARNDDKSRYEVFYDDELAGFAAYTEQGDQVVFTHTEIDGAFAGKGLGKVLASGALDDVVRRDEVIVPVCPFIASFVRKNEQYDDHVKWPNE</sequence>
<dbReference type="InterPro" id="IPR016181">
    <property type="entry name" value="Acyl_CoA_acyltransferase"/>
</dbReference>
<dbReference type="InterPro" id="IPR045057">
    <property type="entry name" value="Gcn5-rel_NAT"/>
</dbReference>
<dbReference type="AlphaFoldDB" id="A0A1W2A7C8"/>
<organism evidence="2 3">
    <name type="scientific">Kibdelosporangium aridum</name>
    <dbReference type="NCBI Taxonomy" id="2030"/>
    <lineage>
        <taxon>Bacteria</taxon>
        <taxon>Bacillati</taxon>
        <taxon>Actinomycetota</taxon>
        <taxon>Actinomycetes</taxon>
        <taxon>Pseudonocardiales</taxon>
        <taxon>Pseudonocardiaceae</taxon>
        <taxon>Kibdelosporangium</taxon>
    </lineage>
</organism>
<dbReference type="Gene3D" id="3.40.630.30">
    <property type="match status" value="1"/>
</dbReference>